<dbReference type="PRINTS" id="PR00072">
    <property type="entry name" value="MALOXRDTASE"/>
</dbReference>
<comment type="similarity">
    <text evidence="1">Belongs to the malic enzymes family.</text>
</comment>
<feature type="domain" description="Malic enzyme N-terminal" evidence="4">
    <location>
        <begin position="85"/>
        <end position="215"/>
    </location>
</feature>
<dbReference type="OrthoDB" id="5365701at2759"/>
<dbReference type="PANTHER" id="PTHR23406">
    <property type="entry name" value="MALIC ENZYME-RELATED"/>
    <property type="match status" value="1"/>
</dbReference>
<evidence type="ECO:0000313" key="6">
    <source>
        <dbReference type="Proteomes" id="UP000053766"/>
    </source>
</evidence>
<dbReference type="GO" id="GO:0005739">
    <property type="term" value="C:mitochondrion"/>
    <property type="evidence" value="ECO:0007669"/>
    <property type="project" value="TreeGrafter"/>
</dbReference>
<sequence>MFFRYANINVTRGIFSTLKCCTKPCHPEVTNPTMLALHELYRQETATTCEKGYSLLRNGRLNKGLTFTLEERQYLGIHGLLPPTFMTEEQQGYRIMTYLRKLPDNLFNIIKAIVVTDGERILGLGDLGSFGMGIPVGKLSLYVALARMQPQWCLPVLIDVGTNTEANLNDPLYIGLRRKRVRGVEYERLIDNFMIAVKKRNGFSDSCWFIGHKKNNEEETYGADFPLSWCRIVNKSVTAVDNIYDVTLLLLLLKNMNKYWSNLPAFGDVYRPFELVESGLCISELMVKYMMIEEGASKEEACERIYMVDIDGLVTKKRAERMSVHHQQFAKDMSECKNLLELVKIIKPNGLIGVSTQSGAFTDLIIKEMAKLNERPIIFPLSNPTHKAECTFEAAVQGTDGRVLFAAGSPFGNVEYKGKLFKPGQGNNSYIFPGIGLAAVLWKTKIVPDMLFIIAAKACASMVTEESIEKYGRIYPRLKEIPELSVKIAVQSCDYLYKEDIATLYPKPVEVEMYVRHQLYSIEYGDIINEPYKWPEEDSKQGFNVPKLERISMDDE</sequence>
<dbReference type="InterPro" id="IPR037062">
    <property type="entry name" value="Malic_N_dom_sf"/>
</dbReference>
<dbReference type="GO" id="GO:0006108">
    <property type="term" value="P:malate metabolic process"/>
    <property type="evidence" value="ECO:0007669"/>
    <property type="project" value="TreeGrafter"/>
</dbReference>
<dbReference type="InterPro" id="IPR036291">
    <property type="entry name" value="NAD(P)-bd_dom_sf"/>
</dbReference>
<keyword evidence="6" id="KW-1185">Reference proteome</keyword>
<reference evidence="6" key="2">
    <citation type="journal article" date="2016" name="Sci. Rep.">
        <title>Dictyocaulus viviparus genome, variome and transcriptome elucidate lungworm biology and support future intervention.</title>
        <authorList>
            <person name="McNulty S.N."/>
            <person name="Strube C."/>
            <person name="Rosa B.A."/>
            <person name="Martin J.C."/>
            <person name="Tyagi R."/>
            <person name="Choi Y.J."/>
            <person name="Wang Q."/>
            <person name="Hallsworth Pepin K."/>
            <person name="Zhang X."/>
            <person name="Ozersky P."/>
            <person name="Wilson R.K."/>
            <person name="Sternberg P.W."/>
            <person name="Gasser R.B."/>
            <person name="Mitreva M."/>
        </authorList>
    </citation>
    <scope>NUCLEOTIDE SEQUENCE [LARGE SCALE GENOMIC DNA]</scope>
    <source>
        <strain evidence="6">HannoverDv2000</strain>
    </source>
</reference>
<dbReference type="GO" id="GO:0051287">
    <property type="term" value="F:NAD binding"/>
    <property type="evidence" value="ECO:0007669"/>
    <property type="project" value="InterPro"/>
</dbReference>
<dbReference type="InterPro" id="IPR012301">
    <property type="entry name" value="Malic_N_dom"/>
</dbReference>
<dbReference type="Gene3D" id="3.40.50.10380">
    <property type="entry name" value="Malic enzyme, N-terminal domain"/>
    <property type="match status" value="2"/>
</dbReference>
<name>A0A0D8XKN4_DICVI</name>
<dbReference type="Gene3D" id="3.40.50.720">
    <property type="entry name" value="NAD(P)-binding Rossmann-like Domain"/>
    <property type="match status" value="1"/>
</dbReference>
<dbReference type="SMART" id="SM00919">
    <property type="entry name" value="Malic_M"/>
    <property type="match status" value="1"/>
</dbReference>
<proteinExistence type="inferred from homology"/>
<dbReference type="InterPro" id="IPR001891">
    <property type="entry name" value="Malic_OxRdtase"/>
</dbReference>
<dbReference type="InterPro" id="IPR012302">
    <property type="entry name" value="Malic_NAD-bd"/>
</dbReference>
<evidence type="ECO:0000256" key="2">
    <source>
        <dbReference type="PIRSR" id="PIRSR000106-2"/>
    </source>
</evidence>
<dbReference type="GO" id="GO:0004473">
    <property type="term" value="F:malate dehydrogenase (decarboxylating) (NADP+) activity"/>
    <property type="evidence" value="ECO:0007669"/>
    <property type="project" value="TreeGrafter"/>
</dbReference>
<dbReference type="AlphaFoldDB" id="A0A0D8XKN4"/>
<protein>
    <submittedName>
        <fullName evidence="5">Malic enzyme, NAD binding domain protein</fullName>
    </submittedName>
</protein>
<evidence type="ECO:0000313" key="5">
    <source>
        <dbReference type="EMBL" id="KJH42896.1"/>
    </source>
</evidence>
<dbReference type="PANTHER" id="PTHR23406:SF90">
    <property type="entry name" value="MALIC ENZYME-RELATED"/>
    <property type="match status" value="1"/>
</dbReference>
<feature type="binding site" evidence="2">
    <location>
        <position position="120"/>
    </location>
    <ligand>
        <name>(S)-malate</name>
        <dbReference type="ChEBI" id="CHEBI:15589"/>
    </ligand>
</feature>
<feature type="domain" description="Malic enzyme NAD-binding" evidence="3">
    <location>
        <begin position="269"/>
        <end position="497"/>
    </location>
</feature>
<evidence type="ECO:0000259" key="3">
    <source>
        <dbReference type="SMART" id="SM00919"/>
    </source>
</evidence>
<dbReference type="PIRSF" id="PIRSF000106">
    <property type="entry name" value="ME"/>
    <property type="match status" value="1"/>
</dbReference>
<dbReference type="SMART" id="SM01274">
    <property type="entry name" value="malic"/>
    <property type="match status" value="1"/>
</dbReference>
<dbReference type="InterPro" id="IPR046346">
    <property type="entry name" value="Aminoacid_DH-like_N_sf"/>
</dbReference>
<dbReference type="EMBL" id="KN716613">
    <property type="protein sequence ID" value="KJH42896.1"/>
    <property type="molecule type" value="Genomic_DNA"/>
</dbReference>
<dbReference type="STRING" id="29172.A0A0D8XKN4"/>
<evidence type="ECO:0000256" key="1">
    <source>
        <dbReference type="ARBA" id="ARBA00008785"/>
    </source>
</evidence>
<evidence type="ECO:0000259" key="4">
    <source>
        <dbReference type="SMART" id="SM01274"/>
    </source>
</evidence>
<reference evidence="5 6" key="1">
    <citation type="submission" date="2013-11" db="EMBL/GenBank/DDBJ databases">
        <title>Draft genome of the bovine lungworm Dictyocaulus viviparus.</title>
        <authorList>
            <person name="Mitreva M."/>
        </authorList>
    </citation>
    <scope>NUCLEOTIDE SEQUENCE [LARGE SCALE GENOMIC DNA]</scope>
    <source>
        <strain evidence="5 6">HannoverDv2000</strain>
    </source>
</reference>
<organism evidence="5 6">
    <name type="scientific">Dictyocaulus viviparus</name>
    <name type="common">Bovine lungworm</name>
    <dbReference type="NCBI Taxonomy" id="29172"/>
    <lineage>
        <taxon>Eukaryota</taxon>
        <taxon>Metazoa</taxon>
        <taxon>Ecdysozoa</taxon>
        <taxon>Nematoda</taxon>
        <taxon>Chromadorea</taxon>
        <taxon>Rhabditida</taxon>
        <taxon>Rhabditina</taxon>
        <taxon>Rhabditomorpha</taxon>
        <taxon>Strongyloidea</taxon>
        <taxon>Metastrongylidae</taxon>
        <taxon>Dictyocaulus</taxon>
    </lineage>
</organism>
<dbReference type="SUPFAM" id="SSF53223">
    <property type="entry name" value="Aminoacid dehydrogenase-like, N-terminal domain"/>
    <property type="match status" value="1"/>
</dbReference>
<feature type="binding site" evidence="2">
    <location>
        <position position="383"/>
    </location>
    <ligand>
        <name>(S)-malate</name>
        <dbReference type="ChEBI" id="CHEBI:15589"/>
    </ligand>
</feature>
<accession>A0A0D8XKN4</accession>
<dbReference type="Proteomes" id="UP000053766">
    <property type="component" value="Unassembled WGS sequence"/>
</dbReference>
<gene>
    <name evidence="5" type="ORF">DICVIV_11110</name>
</gene>
<feature type="binding site" evidence="2">
    <location>
        <position position="427"/>
    </location>
    <ligand>
        <name>(S)-malate</name>
        <dbReference type="ChEBI" id="CHEBI:15589"/>
    </ligand>
</feature>
<dbReference type="Pfam" id="PF03949">
    <property type="entry name" value="Malic_M"/>
    <property type="match status" value="1"/>
</dbReference>
<dbReference type="Pfam" id="PF00390">
    <property type="entry name" value="malic"/>
    <property type="match status" value="1"/>
</dbReference>
<dbReference type="SUPFAM" id="SSF51735">
    <property type="entry name" value="NAD(P)-binding Rossmann-fold domains"/>
    <property type="match status" value="1"/>
</dbReference>